<accession>A0ABM9AQX1</accession>
<gene>
    <name evidence="3" type="ORF">EMA8858_01996</name>
</gene>
<evidence type="ECO:0000259" key="2">
    <source>
        <dbReference type="Pfam" id="PF16117"/>
    </source>
</evidence>
<dbReference type="Proteomes" id="UP000837932">
    <property type="component" value="Unassembled WGS sequence"/>
</dbReference>
<protein>
    <recommendedName>
        <fullName evidence="2">DUF4833 domain-containing protein</fullName>
    </recommendedName>
</protein>
<reference evidence="3" key="1">
    <citation type="submission" date="2021-12" db="EMBL/GenBank/DDBJ databases">
        <authorList>
            <person name="Rodrigo-Torres L."/>
            <person name="Arahal R. D."/>
            <person name="Lucena T."/>
        </authorList>
    </citation>
    <scope>NUCLEOTIDE SEQUENCE</scope>
    <source>
        <strain evidence="3">CECT 8858</strain>
    </source>
</reference>
<organism evidence="3 4">
    <name type="scientific">Emticicia aquatica</name>
    <dbReference type="NCBI Taxonomy" id="1681835"/>
    <lineage>
        <taxon>Bacteria</taxon>
        <taxon>Pseudomonadati</taxon>
        <taxon>Bacteroidota</taxon>
        <taxon>Cytophagia</taxon>
        <taxon>Cytophagales</taxon>
        <taxon>Leadbetterellaceae</taxon>
        <taxon>Emticicia</taxon>
    </lineage>
</organism>
<name>A0ABM9AQX1_9BACT</name>
<dbReference type="EMBL" id="CAKLPY010000002">
    <property type="protein sequence ID" value="CAH0995868.1"/>
    <property type="molecule type" value="Genomic_DNA"/>
</dbReference>
<keyword evidence="4" id="KW-1185">Reference proteome</keyword>
<keyword evidence="1" id="KW-0732">Signal</keyword>
<feature type="chain" id="PRO_5046530659" description="DUF4833 domain-containing protein" evidence="1">
    <location>
        <begin position="20"/>
        <end position="176"/>
    </location>
</feature>
<feature type="domain" description="DUF4833" evidence="2">
    <location>
        <begin position="33"/>
        <end position="173"/>
    </location>
</feature>
<dbReference type="RefSeq" id="WP_238806444.1">
    <property type="nucleotide sequence ID" value="NZ_CAKLPY010000002.1"/>
</dbReference>
<sequence>MKTNIMFYLLIIVCLKTFAQNYPLPPASPNRLFYIQRSNNAHTVIYDANWTKDRKLNVKNPVNVYWIRYDEKVHTQNLSIIEKALAFGVETTPNSNKNDSFDVRVMAFKKRIIKLKLNENGQAIATMFINGLEGQLHKVFVQLEEGNDDFRPSVKYIEIFGKNLVTGAEIYEKFKP</sequence>
<proteinExistence type="predicted"/>
<evidence type="ECO:0000313" key="3">
    <source>
        <dbReference type="EMBL" id="CAH0995868.1"/>
    </source>
</evidence>
<evidence type="ECO:0000313" key="4">
    <source>
        <dbReference type="Proteomes" id="UP000837932"/>
    </source>
</evidence>
<comment type="caution">
    <text evidence="3">The sequence shown here is derived from an EMBL/GenBank/DDBJ whole genome shotgun (WGS) entry which is preliminary data.</text>
</comment>
<dbReference type="Pfam" id="PF16117">
    <property type="entry name" value="DUF4833"/>
    <property type="match status" value="1"/>
</dbReference>
<feature type="signal peptide" evidence="1">
    <location>
        <begin position="1"/>
        <end position="19"/>
    </location>
</feature>
<evidence type="ECO:0000256" key="1">
    <source>
        <dbReference type="SAM" id="SignalP"/>
    </source>
</evidence>
<dbReference type="InterPro" id="IPR032269">
    <property type="entry name" value="DUF4833"/>
</dbReference>